<dbReference type="AlphaFoldDB" id="A0A2S3IDA0"/>
<dbReference type="Proteomes" id="UP000243499">
    <property type="component" value="Chromosome 8"/>
</dbReference>
<sequence>MGSDEWVLDSGTSFHFTSDRDLLHEFQLVENPVEFMTGLVGMPFPIRGSGSVQTEKFNIPDVRYVPDIGRVLNIISVCKLSNDHNMSANFGPDHCTLELESGEIAGLAVLRDGRYVLQYLIIGQDADATLPTGLQQPKLEETCDQEGSQQELPLDDEAAASQAKQGGAAMQRVLDRFGLPRLNRRPDDPRELPIHVGMAYYAAAEDPYDPSVFILDSGATHHMVPDGTLLDRDRETNIESTDTRFPAHIIRDVHVANDRLLPVAGIGNITGAYGVTIQNVLHVPGLPANLVSVSQLMTELTSQLEDQLRQDQFAIILEGTDVKELQIHRLARQIDIDILPKRDVLREAHPVTIGKVQVGRSSLDVKGLYHLHELRPCPPVNLVADWIIREAQ</sequence>
<dbReference type="EMBL" id="CM008053">
    <property type="protein sequence ID" value="PAN41813.1"/>
    <property type="molecule type" value="Genomic_DNA"/>
</dbReference>
<dbReference type="Gramene" id="PAN41813">
    <property type="protein sequence ID" value="PAN41813"/>
    <property type="gene ID" value="PAHAL_8G071300"/>
</dbReference>
<organism evidence="2">
    <name type="scientific">Panicum hallii</name>
    <dbReference type="NCBI Taxonomy" id="206008"/>
    <lineage>
        <taxon>Eukaryota</taxon>
        <taxon>Viridiplantae</taxon>
        <taxon>Streptophyta</taxon>
        <taxon>Embryophyta</taxon>
        <taxon>Tracheophyta</taxon>
        <taxon>Spermatophyta</taxon>
        <taxon>Magnoliopsida</taxon>
        <taxon>Liliopsida</taxon>
        <taxon>Poales</taxon>
        <taxon>Poaceae</taxon>
        <taxon>PACMAD clade</taxon>
        <taxon>Panicoideae</taxon>
        <taxon>Panicodae</taxon>
        <taxon>Paniceae</taxon>
        <taxon>Panicinae</taxon>
        <taxon>Panicum</taxon>
        <taxon>Panicum sect. Panicum</taxon>
    </lineage>
</organism>
<protein>
    <recommendedName>
        <fullName evidence="1">Retrovirus-related Pol polyprotein from transposon TNT 1-94-like beta-barrel domain-containing protein</fullName>
    </recommendedName>
</protein>
<dbReference type="Pfam" id="PF22936">
    <property type="entry name" value="Pol_BBD"/>
    <property type="match status" value="2"/>
</dbReference>
<feature type="domain" description="Retrovirus-related Pol polyprotein from transposon TNT 1-94-like beta-barrel" evidence="1">
    <location>
        <begin position="213"/>
        <end position="297"/>
    </location>
</feature>
<dbReference type="EMBL" id="CM008053">
    <property type="protein sequence ID" value="PAN41812.1"/>
    <property type="molecule type" value="Genomic_DNA"/>
</dbReference>
<feature type="domain" description="Retrovirus-related Pol polyprotein from transposon TNT 1-94-like beta-barrel" evidence="1">
    <location>
        <begin position="6"/>
        <end position="82"/>
    </location>
</feature>
<evidence type="ECO:0000313" key="2">
    <source>
        <dbReference type="EMBL" id="PAN41812.1"/>
    </source>
</evidence>
<evidence type="ECO:0000259" key="1">
    <source>
        <dbReference type="Pfam" id="PF22936"/>
    </source>
</evidence>
<dbReference type="Gramene" id="PAN41812">
    <property type="protein sequence ID" value="PAN41812"/>
    <property type="gene ID" value="PAHAL_8G071300"/>
</dbReference>
<accession>A0A2S3IDA0</accession>
<reference evidence="2" key="1">
    <citation type="submission" date="2018-04" db="EMBL/GenBank/DDBJ databases">
        <title>WGS assembly of Panicum hallii.</title>
        <authorList>
            <person name="Lovell J."/>
            <person name="Jenkins J."/>
            <person name="Lowry D."/>
            <person name="Mamidi S."/>
            <person name="Sreedasyam A."/>
            <person name="Weng X."/>
            <person name="Barry K."/>
            <person name="Bonette J."/>
            <person name="Campitelli B."/>
            <person name="Daum C."/>
            <person name="Gordon S."/>
            <person name="Gould B."/>
            <person name="Lipzen A."/>
            <person name="Macqueen A."/>
            <person name="Palacio-Mejia J."/>
            <person name="Plott C."/>
            <person name="Shakirov E."/>
            <person name="Shu S."/>
            <person name="Yoshinaga Y."/>
            <person name="Zane M."/>
            <person name="Rokhsar D."/>
            <person name="Grimwood J."/>
            <person name="Schmutz J."/>
            <person name="Juenger T."/>
        </authorList>
    </citation>
    <scope>NUCLEOTIDE SEQUENCE [LARGE SCALE GENOMIC DNA]</scope>
    <source>
        <strain evidence="2">FIL2</strain>
    </source>
</reference>
<gene>
    <name evidence="2" type="ORF">PAHAL_8G071300</name>
</gene>
<dbReference type="InterPro" id="IPR054722">
    <property type="entry name" value="PolX-like_BBD"/>
</dbReference>
<proteinExistence type="predicted"/>
<name>A0A2S3IDA0_9POAL</name>